<evidence type="ECO:0000256" key="1">
    <source>
        <dbReference type="SAM" id="MobiDB-lite"/>
    </source>
</evidence>
<protein>
    <submittedName>
        <fullName evidence="2">Uncharacterized protein</fullName>
    </submittedName>
</protein>
<feature type="compositionally biased region" description="Basic and acidic residues" evidence="1">
    <location>
        <begin position="235"/>
        <end position="250"/>
    </location>
</feature>
<evidence type="ECO:0000313" key="2">
    <source>
        <dbReference type="EMBL" id="CEL70070.1"/>
    </source>
</evidence>
<dbReference type="AlphaFoldDB" id="A0A0F7UNL1"/>
<gene>
    <name evidence="2" type="ORF">BN1204_057595</name>
</gene>
<sequence length="406" mass="43839">MDRTSLLFTAAAALLPDRPQVLGLSPPQVVLVLQQLMRHLQRFSPQCEVLNGNSVQHRVQAALQEAAEISKPASTAGERERDSAAPTVAGISIRTLTDDVCRTISSSGGEKGYAHSETASAAKSEPETFKSWEPGTRWLSRVLLALLAQQVAREVINAALRRFAPPASKAKNGLDETRGFLQEVNHRAVCIMSKGAASSLPVLLSVHNTLCRAAGALQRMATHRVKAYSEADTGNDNHNDASEFGAEDKMTGPLRSQGTQHSSRISGAPGRIPRLLIGKTATTRPDLGTTSAAIETLLSLQRTKRELDPFKNEDMLEQTIAETSRTEEQHAAEETRNPSATAHNVTAAILTGIVALQQKLGFVCRLLFNSPYSRGLEKEMSQAELRQLLIGEGPTYGPVNTGRAKL</sequence>
<reference evidence="2" key="1">
    <citation type="journal article" date="2015" name="PLoS ONE">
        <title>Comprehensive Evaluation of Toxoplasma gondii VEG and Neospora caninum LIV Genomes with Tachyzoite Stage Transcriptome and Proteome Defines Novel Transcript Features.</title>
        <authorList>
            <person name="Ramaprasad A."/>
            <person name="Mourier T."/>
            <person name="Naeem R."/>
            <person name="Malas T.B."/>
            <person name="Moussa E."/>
            <person name="Panigrahi A."/>
            <person name="Vermont S.J."/>
            <person name="Otto T.D."/>
            <person name="Wastling J."/>
            <person name="Pain A."/>
        </authorList>
    </citation>
    <scope>NUCLEOTIDE SEQUENCE</scope>
    <source>
        <strain evidence="2">Liverpool</strain>
    </source>
</reference>
<accession>A0A0F7UNL1</accession>
<proteinExistence type="predicted"/>
<feature type="region of interest" description="Disordered" evidence="1">
    <location>
        <begin position="231"/>
        <end position="270"/>
    </location>
</feature>
<feature type="compositionally biased region" description="Polar residues" evidence="1">
    <location>
        <begin position="254"/>
        <end position="265"/>
    </location>
</feature>
<dbReference type="EMBL" id="LN714486">
    <property type="protein sequence ID" value="CEL70070.1"/>
    <property type="molecule type" value="Genomic_DNA"/>
</dbReference>
<name>A0A0F7UNL1_NEOCL</name>
<organism evidence="2">
    <name type="scientific">Neospora caninum (strain Liverpool)</name>
    <dbReference type="NCBI Taxonomy" id="572307"/>
    <lineage>
        <taxon>Eukaryota</taxon>
        <taxon>Sar</taxon>
        <taxon>Alveolata</taxon>
        <taxon>Apicomplexa</taxon>
        <taxon>Conoidasida</taxon>
        <taxon>Coccidia</taxon>
        <taxon>Eucoccidiorida</taxon>
        <taxon>Eimeriorina</taxon>
        <taxon>Sarcocystidae</taxon>
        <taxon>Neospora</taxon>
    </lineage>
</organism>